<comment type="caution">
    <text evidence="1">The sequence shown here is derived from an EMBL/GenBank/DDBJ whole genome shotgun (WGS) entry which is preliminary data.</text>
</comment>
<reference evidence="1" key="1">
    <citation type="submission" date="2020-11" db="EMBL/GenBank/DDBJ databases">
        <authorList>
            <consortium name="DOE Joint Genome Institute"/>
            <person name="Ahrendt S."/>
            <person name="Riley R."/>
            <person name="Andreopoulos W."/>
            <person name="Labutti K."/>
            <person name="Pangilinan J."/>
            <person name="Ruiz-Duenas F.J."/>
            <person name="Barrasa J.M."/>
            <person name="Sanchez-Garcia M."/>
            <person name="Camarero S."/>
            <person name="Miyauchi S."/>
            <person name="Serrano A."/>
            <person name="Linde D."/>
            <person name="Babiker R."/>
            <person name="Drula E."/>
            <person name="Ayuso-Fernandez I."/>
            <person name="Pacheco R."/>
            <person name="Padilla G."/>
            <person name="Ferreira P."/>
            <person name="Barriuso J."/>
            <person name="Kellner H."/>
            <person name="Castanera R."/>
            <person name="Alfaro M."/>
            <person name="Ramirez L."/>
            <person name="Pisabarro A.G."/>
            <person name="Kuo A."/>
            <person name="Tritt A."/>
            <person name="Lipzen A."/>
            <person name="He G."/>
            <person name="Yan M."/>
            <person name="Ng V."/>
            <person name="Cullen D."/>
            <person name="Martin F."/>
            <person name="Rosso M.-N."/>
            <person name="Henrissat B."/>
            <person name="Hibbett D."/>
            <person name="Martinez A.T."/>
            <person name="Grigoriev I.V."/>
        </authorList>
    </citation>
    <scope>NUCLEOTIDE SEQUENCE</scope>
    <source>
        <strain evidence="1">CIRM-BRFM 674</strain>
    </source>
</reference>
<evidence type="ECO:0000313" key="1">
    <source>
        <dbReference type="EMBL" id="KAF9474862.1"/>
    </source>
</evidence>
<proteinExistence type="predicted"/>
<dbReference type="Proteomes" id="UP000807469">
    <property type="component" value="Unassembled WGS sequence"/>
</dbReference>
<dbReference type="EMBL" id="MU155358">
    <property type="protein sequence ID" value="KAF9474862.1"/>
    <property type="molecule type" value="Genomic_DNA"/>
</dbReference>
<organism evidence="1 2">
    <name type="scientific">Pholiota conissans</name>
    <dbReference type="NCBI Taxonomy" id="109636"/>
    <lineage>
        <taxon>Eukaryota</taxon>
        <taxon>Fungi</taxon>
        <taxon>Dikarya</taxon>
        <taxon>Basidiomycota</taxon>
        <taxon>Agaricomycotina</taxon>
        <taxon>Agaricomycetes</taxon>
        <taxon>Agaricomycetidae</taxon>
        <taxon>Agaricales</taxon>
        <taxon>Agaricineae</taxon>
        <taxon>Strophariaceae</taxon>
        <taxon>Pholiota</taxon>
    </lineage>
</organism>
<protein>
    <submittedName>
        <fullName evidence="1">Uncharacterized protein</fullName>
    </submittedName>
</protein>
<evidence type="ECO:0000313" key="2">
    <source>
        <dbReference type="Proteomes" id="UP000807469"/>
    </source>
</evidence>
<accession>A0A9P6CQA5</accession>
<keyword evidence="2" id="KW-1185">Reference proteome</keyword>
<sequence length="56" mass="6429">MERAKPSQRVGDVPGPVSLHEVAGLHHTFRCSSHKLECLKNEERELGCEMGEIWQW</sequence>
<dbReference type="AlphaFoldDB" id="A0A9P6CQA5"/>
<gene>
    <name evidence="1" type="ORF">BDN70DRAFT_884368</name>
</gene>
<name>A0A9P6CQA5_9AGAR</name>